<dbReference type="SUPFAM" id="SSF52151">
    <property type="entry name" value="FabD/lysophospholipase-like"/>
    <property type="match status" value="1"/>
</dbReference>
<feature type="domain" description="PNPLA" evidence="4">
    <location>
        <begin position="29"/>
        <end position="396"/>
    </location>
</feature>
<evidence type="ECO:0000256" key="2">
    <source>
        <dbReference type="PROSITE-ProRule" id="PRU01161"/>
    </source>
</evidence>
<feature type="short sequence motif" description="DGA/G" evidence="2">
    <location>
        <begin position="383"/>
        <end position="385"/>
    </location>
</feature>
<keyword evidence="2" id="KW-0442">Lipid degradation</keyword>
<feature type="transmembrane region" description="Helical" evidence="3">
    <location>
        <begin position="156"/>
        <end position="177"/>
    </location>
</feature>
<evidence type="ECO:0000256" key="3">
    <source>
        <dbReference type="SAM" id="Phobius"/>
    </source>
</evidence>
<gene>
    <name evidence="5" type="ORF">GRI89_05645</name>
</gene>
<organism evidence="5 6">
    <name type="scientific">Croceibacterium salegens</name>
    <dbReference type="NCBI Taxonomy" id="1737568"/>
    <lineage>
        <taxon>Bacteria</taxon>
        <taxon>Pseudomonadati</taxon>
        <taxon>Pseudomonadota</taxon>
        <taxon>Alphaproteobacteria</taxon>
        <taxon>Sphingomonadales</taxon>
        <taxon>Erythrobacteraceae</taxon>
        <taxon>Croceibacterium</taxon>
    </lineage>
</organism>
<name>A0A6I4SVD9_9SPHN</name>
<feature type="transmembrane region" description="Helical" evidence="3">
    <location>
        <begin position="128"/>
        <end position="150"/>
    </location>
</feature>
<reference evidence="5 6" key="1">
    <citation type="submission" date="2019-12" db="EMBL/GenBank/DDBJ databases">
        <title>Genomic-based taxomic classification of the family Erythrobacteraceae.</title>
        <authorList>
            <person name="Xu L."/>
        </authorList>
    </citation>
    <scope>NUCLEOTIDE SEQUENCE [LARGE SCALE GENOMIC DNA]</scope>
    <source>
        <strain evidence="5 6">MCCC 1K01500</strain>
    </source>
</reference>
<comment type="caution">
    <text evidence="5">The sequence shown here is derived from an EMBL/GenBank/DDBJ whole genome shotgun (WGS) entry which is preliminary data.</text>
</comment>
<evidence type="ECO:0000313" key="6">
    <source>
        <dbReference type="Proteomes" id="UP000433652"/>
    </source>
</evidence>
<dbReference type="GO" id="GO:0016042">
    <property type="term" value="P:lipid catabolic process"/>
    <property type="evidence" value="ECO:0007669"/>
    <property type="project" value="UniProtKB-UniRule"/>
</dbReference>
<protein>
    <submittedName>
        <fullName evidence="5">Patatin</fullName>
    </submittedName>
</protein>
<evidence type="ECO:0000256" key="1">
    <source>
        <dbReference type="ARBA" id="ARBA00023098"/>
    </source>
</evidence>
<keyword evidence="2" id="KW-0378">Hydrolase</keyword>
<keyword evidence="3" id="KW-0812">Transmembrane</keyword>
<keyword evidence="3" id="KW-0472">Membrane</keyword>
<dbReference type="OrthoDB" id="9770965at2"/>
<accession>A0A6I4SVD9</accession>
<dbReference type="Gene3D" id="3.40.1090.10">
    <property type="entry name" value="Cytosolic phospholipase A2 catalytic domain"/>
    <property type="match status" value="1"/>
</dbReference>
<feature type="active site" description="Nucleophile" evidence="2">
    <location>
        <position position="61"/>
    </location>
</feature>
<dbReference type="GO" id="GO:0016787">
    <property type="term" value="F:hydrolase activity"/>
    <property type="evidence" value="ECO:0007669"/>
    <property type="project" value="UniProtKB-UniRule"/>
</dbReference>
<dbReference type="AlphaFoldDB" id="A0A6I4SVD9"/>
<dbReference type="PROSITE" id="PS51635">
    <property type="entry name" value="PNPLA"/>
    <property type="match status" value="1"/>
</dbReference>
<dbReference type="InterPro" id="IPR016035">
    <property type="entry name" value="Acyl_Trfase/lysoPLipase"/>
</dbReference>
<proteinExistence type="predicted"/>
<keyword evidence="6" id="KW-1185">Reference proteome</keyword>
<keyword evidence="3" id="KW-1133">Transmembrane helix</keyword>
<keyword evidence="1 2" id="KW-0443">Lipid metabolism</keyword>
<dbReference type="InterPro" id="IPR002641">
    <property type="entry name" value="PNPLA_dom"/>
</dbReference>
<dbReference type="Proteomes" id="UP000433652">
    <property type="component" value="Unassembled WGS sequence"/>
</dbReference>
<feature type="active site" description="Proton acceptor" evidence="2">
    <location>
        <position position="383"/>
    </location>
</feature>
<sequence>MSTATTSPEQPSLRYRTEDFAHPLGDCDMIMKGGVTSGIVYPYTVLEIAKQYRLRGLGGTSAGAIAAAFAAGAEFARRNGDLGGFKRLQERCEELPRILLSLFQPDRELNPTVKRLYAAYKSGGIATILPRLLTAGALVGVLIGILGWAWSRNWVIGLLAGLLAAILAFGVAVYGNYVRPIHKAWKQLPDNGFGICSGLSNSEGGPPALTEWLHDALQYIAYGDTAAGKPPLTFRDLTTLPTPDAVPIELMMVTTNLSMRRPHTLPDLGVRAGFDLNRWKELFPPPIIEHLKAKTTPWPGHASNVRLMPGAKPSPDAAPGTYPEVGELPVLVGVRMSLSFPLLFSAVDLLMEDTELPETLAKLGAERASGAGVDALKRVTFSDGGLSSNFPIHLFDSPLPTRPTFAISLEELPVRGDKVRKRVAFPGDATETAGVMIKELSSVKEFGWQLVDSAKDWQDQLMSELTGQRERVVRVYLTSEEGGLNLDMDPNRSRTLMDFGLEAGQEFCKGSESGGFDFDEHRWHRLVVLYDHLDRMLTKLDQVWTPAYHDWFDTYRAKVKSYGVIDPAERENILETVNGLVGAYRGLSERYPIKLERRDETFPKKRGKMGIGPKY</sequence>
<comment type="caution">
    <text evidence="2">Lacks conserved residue(s) required for the propagation of feature annotation.</text>
</comment>
<dbReference type="EMBL" id="WTYM01000032">
    <property type="protein sequence ID" value="MXO59020.1"/>
    <property type="molecule type" value="Genomic_DNA"/>
</dbReference>
<feature type="short sequence motif" description="GXSXG" evidence="2">
    <location>
        <begin position="59"/>
        <end position="63"/>
    </location>
</feature>
<evidence type="ECO:0000259" key="4">
    <source>
        <dbReference type="PROSITE" id="PS51635"/>
    </source>
</evidence>
<evidence type="ECO:0000313" key="5">
    <source>
        <dbReference type="EMBL" id="MXO59020.1"/>
    </source>
</evidence>
<dbReference type="RefSeq" id="WP_159793083.1">
    <property type="nucleotide sequence ID" value="NZ_WTYM01000032.1"/>
</dbReference>